<gene>
    <name evidence="2" type="ORF">SAMN05421877_10417</name>
</gene>
<feature type="transmembrane region" description="Helical" evidence="1">
    <location>
        <begin position="41"/>
        <end position="62"/>
    </location>
</feature>
<dbReference type="Proteomes" id="UP000236731">
    <property type="component" value="Unassembled WGS sequence"/>
</dbReference>
<proteinExistence type="predicted"/>
<feature type="transmembrane region" description="Helical" evidence="1">
    <location>
        <begin position="118"/>
        <end position="141"/>
    </location>
</feature>
<sequence length="142" mass="15504">MLTGMTHLHSTLAIVLLLALVISIIITLVNLAGNKPYNRKIALIGLISAHLQLVTGLILYFISARGFQNLSGDTMGDSVSRLYTVEHPIAMLLGIILITVGYSKSKKIADAKQANKTVLIYYIIGLILILSRIPYATWSILN</sequence>
<keyword evidence="3" id="KW-1185">Reference proteome</keyword>
<dbReference type="EMBL" id="FNUT01000004">
    <property type="protein sequence ID" value="SEF97535.1"/>
    <property type="molecule type" value="Genomic_DNA"/>
</dbReference>
<evidence type="ECO:0000313" key="2">
    <source>
        <dbReference type="EMBL" id="SEF97535.1"/>
    </source>
</evidence>
<dbReference type="AlphaFoldDB" id="A0A1H5WDI0"/>
<evidence type="ECO:0000256" key="1">
    <source>
        <dbReference type="SAM" id="Phobius"/>
    </source>
</evidence>
<protein>
    <recommendedName>
        <fullName evidence="4">Cytochrome C and Quinol oxidase polypeptide I</fullName>
    </recommendedName>
</protein>
<feature type="transmembrane region" description="Helical" evidence="1">
    <location>
        <begin position="82"/>
        <end position="102"/>
    </location>
</feature>
<name>A0A1H5WDI0_9SPHI</name>
<accession>A0A1H5WDI0</accession>
<evidence type="ECO:0008006" key="4">
    <source>
        <dbReference type="Google" id="ProtNLM"/>
    </source>
</evidence>
<organism evidence="2 3">
    <name type="scientific">Sphingobacterium lactis</name>
    <dbReference type="NCBI Taxonomy" id="797291"/>
    <lineage>
        <taxon>Bacteria</taxon>
        <taxon>Pseudomonadati</taxon>
        <taxon>Bacteroidota</taxon>
        <taxon>Sphingobacteriia</taxon>
        <taxon>Sphingobacteriales</taxon>
        <taxon>Sphingobacteriaceae</taxon>
        <taxon>Sphingobacterium</taxon>
    </lineage>
</organism>
<reference evidence="3" key="1">
    <citation type="submission" date="2016-10" db="EMBL/GenBank/DDBJ databases">
        <authorList>
            <person name="Varghese N."/>
            <person name="Submissions S."/>
        </authorList>
    </citation>
    <scope>NUCLEOTIDE SEQUENCE [LARGE SCALE GENOMIC DNA]</scope>
    <source>
        <strain evidence="3">DSM 22361</strain>
    </source>
</reference>
<feature type="transmembrane region" description="Helical" evidence="1">
    <location>
        <begin position="12"/>
        <end position="29"/>
    </location>
</feature>
<keyword evidence="1" id="KW-0472">Membrane</keyword>
<keyword evidence="1" id="KW-0812">Transmembrane</keyword>
<evidence type="ECO:0000313" key="3">
    <source>
        <dbReference type="Proteomes" id="UP000236731"/>
    </source>
</evidence>
<keyword evidence="1" id="KW-1133">Transmembrane helix</keyword>